<evidence type="ECO:0000313" key="3">
    <source>
        <dbReference type="Proteomes" id="UP000190285"/>
    </source>
</evidence>
<gene>
    <name evidence="2" type="ORF">SAMN02194393_03159</name>
</gene>
<sequence>MKNNKMIKITVVSILILVAIGIGYKVYEKTLTPNDHENIESEVNPEEIEKNKSTVNVTDIEESEPVKEDNEEVKTEVEKPAVPPAPELPEQEVDEEHPVAEEDKLPDGEHEVLEGDTEFNPEPPVREEAPKVESKPVENPVVVNPDTPAEPKDTNTNKNSDEDGSNLVPDNENPFAKPPKAAPNNQSPGETQGEEYYQDDRKAGEGDKF</sequence>
<feature type="compositionally biased region" description="Basic and acidic residues" evidence="1">
    <location>
        <begin position="64"/>
        <end position="79"/>
    </location>
</feature>
<reference evidence="3" key="1">
    <citation type="submission" date="2017-02" db="EMBL/GenBank/DDBJ databases">
        <authorList>
            <person name="Varghese N."/>
            <person name="Submissions S."/>
        </authorList>
    </citation>
    <scope>NUCLEOTIDE SEQUENCE [LARGE SCALE GENOMIC DNA]</scope>
    <source>
        <strain evidence="3">M1</strain>
    </source>
</reference>
<dbReference type="EMBL" id="FUZT01000007">
    <property type="protein sequence ID" value="SKC77609.1"/>
    <property type="molecule type" value="Genomic_DNA"/>
</dbReference>
<keyword evidence="3" id="KW-1185">Reference proteome</keyword>
<feature type="compositionally biased region" description="Basic and acidic residues" evidence="1">
    <location>
        <begin position="96"/>
        <end position="113"/>
    </location>
</feature>
<feature type="compositionally biased region" description="Basic and acidic residues" evidence="1">
    <location>
        <begin position="149"/>
        <end position="161"/>
    </location>
</feature>
<proteinExistence type="predicted"/>
<feature type="compositionally biased region" description="Basic and acidic residues" evidence="1">
    <location>
        <begin position="198"/>
        <end position="209"/>
    </location>
</feature>
<feature type="compositionally biased region" description="Basic and acidic residues" evidence="1">
    <location>
        <begin position="124"/>
        <end position="136"/>
    </location>
</feature>
<dbReference type="STRING" id="36842.SAMN02194393_03159"/>
<dbReference type="AlphaFoldDB" id="A0A1T5LPX3"/>
<feature type="region of interest" description="Disordered" evidence="1">
    <location>
        <begin position="40"/>
        <end position="209"/>
    </location>
</feature>
<accession>A0A1T5LPX3</accession>
<dbReference type="Proteomes" id="UP000190285">
    <property type="component" value="Unassembled WGS sequence"/>
</dbReference>
<evidence type="ECO:0000313" key="2">
    <source>
        <dbReference type="EMBL" id="SKC77609.1"/>
    </source>
</evidence>
<organism evidence="2 3">
    <name type="scientific">Maledivibacter halophilus</name>
    <dbReference type="NCBI Taxonomy" id="36842"/>
    <lineage>
        <taxon>Bacteria</taxon>
        <taxon>Bacillati</taxon>
        <taxon>Bacillota</taxon>
        <taxon>Clostridia</taxon>
        <taxon>Peptostreptococcales</taxon>
        <taxon>Caminicellaceae</taxon>
        <taxon>Maledivibacter</taxon>
    </lineage>
</organism>
<evidence type="ECO:0000256" key="1">
    <source>
        <dbReference type="SAM" id="MobiDB-lite"/>
    </source>
</evidence>
<name>A0A1T5LPX3_9FIRM</name>
<protein>
    <submittedName>
        <fullName evidence="2">Uncharacterized protein</fullName>
    </submittedName>
</protein>
<dbReference type="RefSeq" id="WP_139380358.1">
    <property type="nucleotide sequence ID" value="NZ_FUZT01000007.1"/>
</dbReference>